<evidence type="ECO:0000256" key="5">
    <source>
        <dbReference type="SAM" id="MobiDB-lite"/>
    </source>
</evidence>
<dbReference type="GO" id="GO:0004534">
    <property type="term" value="F:5'-3' RNA exonuclease activity"/>
    <property type="evidence" value="ECO:0007669"/>
    <property type="project" value="TreeGrafter"/>
</dbReference>
<dbReference type="Pfam" id="PF17846">
    <property type="entry name" value="XRN_M"/>
    <property type="match status" value="1"/>
</dbReference>
<comment type="similarity">
    <text evidence="4">Belongs to the 5'-3' exonuclease family.</text>
</comment>
<protein>
    <recommendedName>
        <fullName evidence="9">Xrn1 N-terminal domain-containing protein</fullName>
    </recommendedName>
</protein>
<dbReference type="PANTHER" id="PTHR12341:SF7">
    <property type="entry name" value="5'-3' EXORIBONUCLEASE 1"/>
    <property type="match status" value="1"/>
</dbReference>
<dbReference type="EMBL" id="MN740778">
    <property type="protein sequence ID" value="QHU11055.1"/>
    <property type="molecule type" value="Genomic_DNA"/>
</dbReference>
<evidence type="ECO:0008006" key="9">
    <source>
        <dbReference type="Google" id="ProtNLM"/>
    </source>
</evidence>
<feature type="domain" description="Xrn1 N-terminal" evidence="6">
    <location>
        <begin position="1"/>
        <end position="222"/>
    </location>
</feature>
<evidence type="ECO:0000256" key="3">
    <source>
        <dbReference type="ARBA" id="ARBA00022839"/>
    </source>
</evidence>
<evidence type="ECO:0000256" key="1">
    <source>
        <dbReference type="ARBA" id="ARBA00022722"/>
    </source>
</evidence>
<keyword evidence="3" id="KW-0269">Exonuclease</keyword>
<dbReference type="Pfam" id="PF03159">
    <property type="entry name" value="XRN_N"/>
    <property type="match status" value="1"/>
</dbReference>
<evidence type="ECO:0000313" key="8">
    <source>
        <dbReference type="EMBL" id="QHU11055.1"/>
    </source>
</evidence>
<feature type="domain" description="Xrn1 helical" evidence="7">
    <location>
        <begin position="406"/>
        <end position="525"/>
    </location>
</feature>
<dbReference type="GO" id="GO:0005634">
    <property type="term" value="C:nucleus"/>
    <property type="evidence" value="ECO:0007669"/>
    <property type="project" value="TreeGrafter"/>
</dbReference>
<dbReference type="Gene3D" id="3.40.50.12390">
    <property type="match status" value="1"/>
</dbReference>
<keyword evidence="1" id="KW-0540">Nuclease</keyword>
<sequence length="536" mass="60981">MGIPSYYRKLVNTHASLVRKSHPGAVEWLWMDFNCLIYHCLRRPDLRPYPGSAGRLIWEQEFLQSIVAYLKKVVGEVRPSKGVYIAIDGVVPMAKMRQQRLRRFKSAWLTEKGLAEGQEAGKERWDSHSGSLIPSEPTTPRVKREVWDQNAITPGTEFMRSLRLALEKEVGKHKGWRLSSSDEPGEGEHKVMAEIRSCCSAANHAVYGLDADLIVLSLLTQDSLQAKGIQRIHLFREEVENGSLVRNSMGEEEFQWFSIDTLRDILLKRTPIRDYCCAMSFLGNDFLPSSLGLKMREDGHDTLMDLLMALHAKGLHLVDSKDEIDRTGLLELLRILDAQEEKAIEASLCRKIQQGRPYATVELPVGDLNWALKQQAEACLMDGKRLRKDWRSIYQTKCLQDGLDTNRVYVQGLYWIWNYYRGELVCYNWHYPWNLPPLWNAVAAVIAVADATATATAAPVPVVKASDILPVEQLCLVLPPASWHLIPSAKHQMLMAKAPYLFPKEFGFCSLGKRWFWECEAKIPIPTILEVKGLLL</sequence>
<dbReference type="InterPro" id="IPR027073">
    <property type="entry name" value="5_3_exoribonuclease"/>
</dbReference>
<evidence type="ECO:0000259" key="6">
    <source>
        <dbReference type="Pfam" id="PF03159"/>
    </source>
</evidence>
<dbReference type="PANTHER" id="PTHR12341">
    <property type="entry name" value="5'-&gt;3' EXORIBONUCLEASE"/>
    <property type="match status" value="1"/>
</dbReference>
<feature type="region of interest" description="Disordered" evidence="5">
    <location>
        <begin position="119"/>
        <end position="140"/>
    </location>
</feature>
<dbReference type="AlphaFoldDB" id="A0A6C0JZ55"/>
<reference evidence="8" key="1">
    <citation type="journal article" date="2020" name="Nature">
        <title>Giant virus diversity and host interactions through global metagenomics.</title>
        <authorList>
            <person name="Schulz F."/>
            <person name="Roux S."/>
            <person name="Paez-Espino D."/>
            <person name="Jungbluth S."/>
            <person name="Walsh D.A."/>
            <person name="Denef V.J."/>
            <person name="McMahon K.D."/>
            <person name="Konstantinidis K.T."/>
            <person name="Eloe-Fadrosh E.A."/>
            <person name="Kyrpides N.C."/>
            <person name="Woyke T."/>
        </authorList>
    </citation>
    <scope>NUCLEOTIDE SEQUENCE</scope>
    <source>
        <strain evidence="8">GVMAG-S-1101165-84</strain>
    </source>
</reference>
<evidence type="ECO:0000259" key="7">
    <source>
        <dbReference type="Pfam" id="PF17846"/>
    </source>
</evidence>
<dbReference type="InterPro" id="IPR041412">
    <property type="entry name" value="Xrn1_helical"/>
</dbReference>
<dbReference type="CDD" id="cd18673">
    <property type="entry name" value="PIN_XRN1-2-like"/>
    <property type="match status" value="1"/>
</dbReference>
<dbReference type="GO" id="GO:0003723">
    <property type="term" value="F:RNA binding"/>
    <property type="evidence" value="ECO:0007669"/>
    <property type="project" value="TreeGrafter"/>
</dbReference>
<feature type="compositionally biased region" description="Polar residues" evidence="5">
    <location>
        <begin position="128"/>
        <end position="138"/>
    </location>
</feature>
<name>A0A6C0JZ55_9ZZZZ</name>
<evidence type="ECO:0000256" key="2">
    <source>
        <dbReference type="ARBA" id="ARBA00022801"/>
    </source>
</evidence>
<dbReference type="GO" id="GO:0000956">
    <property type="term" value="P:nuclear-transcribed mRNA catabolic process"/>
    <property type="evidence" value="ECO:0007669"/>
    <property type="project" value="TreeGrafter"/>
</dbReference>
<organism evidence="8">
    <name type="scientific">viral metagenome</name>
    <dbReference type="NCBI Taxonomy" id="1070528"/>
    <lineage>
        <taxon>unclassified sequences</taxon>
        <taxon>metagenomes</taxon>
        <taxon>organismal metagenomes</taxon>
    </lineage>
</organism>
<proteinExistence type="inferred from homology"/>
<evidence type="ECO:0000256" key="4">
    <source>
        <dbReference type="ARBA" id="ARBA00038299"/>
    </source>
</evidence>
<dbReference type="InterPro" id="IPR004859">
    <property type="entry name" value="Xrn1_N"/>
</dbReference>
<accession>A0A6C0JZ55</accession>
<keyword evidence="2" id="KW-0378">Hydrolase</keyword>